<dbReference type="FunFam" id="3.90.70.80:FF:000010">
    <property type="entry name" value="OTU domain-containing protein 1"/>
    <property type="match status" value="1"/>
</dbReference>
<dbReference type="KEGG" id="gmh:115537136"/>
<evidence type="ECO:0000256" key="4">
    <source>
        <dbReference type="ARBA" id="ARBA00022786"/>
    </source>
</evidence>
<dbReference type="GO" id="GO:0004843">
    <property type="term" value="F:cysteine-type deubiquitinase activity"/>
    <property type="evidence" value="ECO:0007669"/>
    <property type="project" value="UniProtKB-EC"/>
</dbReference>
<evidence type="ECO:0000256" key="1">
    <source>
        <dbReference type="ARBA" id="ARBA00000707"/>
    </source>
</evidence>
<organism evidence="11 12">
    <name type="scientific">Gadus morhua</name>
    <name type="common">Atlantic cod</name>
    <dbReference type="NCBI Taxonomy" id="8049"/>
    <lineage>
        <taxon>Eukaryota</taxon>
        <taxon>Metazoa</taxon>
        <taxon>Chordata</taxon>
        <taxon>Craniata</taxon>
        <taxon>Vertebrata</taxon>
        <taxon>Euteleostomi</taxon>
        <taxon>Actinopterygii</taxon>
        <taxon>Neopterygii</taxon>
        <taxon>Teleostei</taxon>
        <taxon>Neoteleostei</taxon>
        <taxon>Acanthomorphata</taxon>
        <taxon>Zeiogadaria</taxon>
        <taxon>Gadariae</taxon>
        <taxon>Gadiformes</taxon>
        <taxon>Gadoidei</taxon>
        <taxon>Gadidae</taxon>
        <taxon>Gadus</taxon>
    </lineage>
</organism>
<dbReference type="Gene3D" id="3.90.70.80">
    <property type="match status" value="1"/>
</dbReference>
<dbReference type="InterPro" id="IPR050704">
    <property type="entry name" value="Peptidase_C85-like"/>
</dbReference>
<keyword evidence="12" id="KW-1185">Reference proteome</keyword>
<protein>
    <recommendedName>
        <fullName evidence="8">OTU domain-containing protein 1</fullName>
        <ecNumber evidence="2">3.4.19.12</ecNumber>
    </recommendedName>
</protein>
<feature type="region of interest" description="Disordered" evidence="9">
    <location>
        <begin position="113"/>
        <end position="135"/>
    </location>
</feature>
<evidence type="ECO:0000313" key="12">
    <source>
        <dbReference type="Proteomes" id="UP000694546"/>
    </source>
</evidence>
<evidence type="ECO:0000256" key="5">
    <source>
        <dbReference type="ARBA" id="ARBA00022801"/>
    </source>
</evidence>
<feature type="compositionally biased region" description="Basic and acidic residues" evidence="9">
    <location>
        <begin position="184"/>
        <end position="195"/>
    </location>
</feature>
<sequence>MRQYSSGLTHYPRASSKVFITLRRGSELLNETTSSENKGTDTQHGTPPSSTTCNGKTGDKLYTAQSPPSVRDMPAFSYYEAVPVHPVRFTTTAEVIVRRSGVGERSVPIHITTENRRKSQSPVPGSPDWEASHLTEPDTNRMLSSLFEHLSNGTELFPSESDGPSGLGNGLFSSSDGTNGIDTGRGREERDRETARNPNESRIIVPPLDVGPITGDCLVISSTTPEENGEEPILLRESSRDSADRGIQSPVHEAPLPLGLRDQVSRYLAEVEEQNAYLRERNKFRFQVIPDGNCLYRAVCRATSGDQSGHLELRERTIHHIADHLEQFSHVIEGDVGEFLISASQDGAWAGYPELLAMSQMLQVHVHLTTGGGARSPTVSTMVHYLGGDEHESECTPPRPDDIWLSWLSNGHYDVILDQSDVPNPEYEDWCMQAQAQRRRDEELARAMAASLSRMYLEQNGK</sequence>
<dbReference type="AlphaFoldDB" id="A0A8C5CNS3"/>
<evidence type="ECO:0000256" key="8">
    <source>
        <dbReference type="ARBA" id="ARBA00074858"/>
    </source>
</evidence>
<dbReference type="EC" id="3.4.19.12" evidence="2"/>
<dbReference type="SUPFAM" id="SSF54001">
    <property type="entry name" value="Cysteine proteinases"/>
    <property type="match status" value="1"/>
</dbReference>
<dbReference type="Proteomes" id="UP000694546">
    <property type="component" value="Chromosome 23"/>
</dbReference>
<gene>
    <name evidence="11" type="primary">otud1</name>
</gene>
<dbReference type="GeneID" id="115537136"/>
<proteinExistence type="predicted"/>
<dbReference type="InterPro" id="IPR003323">
    <property type="entry name" value="OTU_dom"/>
</dbReference>
<evidence type="ECO:0000256" key="9">
    <source>
        <dbReference type="SAM" id="MobiDB-lite"/>
    </source>
</evidence>
<evidence type="ECO:0000259" key="10">
    <source>
        <dbReference type="PROSITE" id="PS50802"/>
    </source>
</evidence>
<evidence type="ECO:0000256" key="6">
    <source>
        <dbReference type="ARBA" id="ARBA00022807"/>
    </source>
</evidence>
<comment type="catalytic activity">
    <reaction evidence="1">
        <text>Thiol-dependent hydrolysis of ester, thioester, amide, peptide and isopeptide bonds formed by the C-terminal Gly of ubiquitin (a 76-residue protein attached to proteins as an intracellular targeting signal).</text>
        <dbReference type="EC" id="3.4.19.12"/>
    </reaction>
</comment>
<feature type="compositionally biased region" description="Polar residues" evidence="9">
    <location>
        <begin position="171"/>
        <end position="181"/>
    </location>
</feature>
<feature type="domain" description="OTU" evidence="10">
    <location>
        <begin position="283"/>
        <end position="419"/>
    </location>
</feature>
<dbReference type="Pfam" id="PF02338">
    <property type="entry name" value="OTU"/>
    <property type="match status" value="1"/>
</dbReference>
<feature type="region of interest" description="Disordered" evidence="9">
    <location>
        <begin position="29"/>
        <end position="61"/>
    </location>
</feature>
<evidence type="ECO:0000256" key="3">
    <source>
        <dbReference type="ARBA" id="ARBA00022670"/>
    </source>
</evidence>
<dbReference type="Ensembl" id="ENSGMOT00000031630.1">
    <property type="protein sequence ID" value="ENSGMOP00000064993.1"/>
    <property type="gene ID" value="ENSGMOG00000025493.1"/>
</dbReference>
<reference evidence="11" key="2">
    <citation type="submission" date="2025-09" db="UniProtKB">
        <authorList>
            <consortium name="Ensembl"/>
        </authorList>
    </citation>
    <scope>IDENTIFICATION</scope>
</reference>
<feature type="compositionally biased region" description="Basic and acidic residues" evidence="9">
    <location>
        <begin position="233"/>
        <end position="244"/>
    </location>
</feature>
<dbReference type="PROSITE" id="PS50802">
    <property type="entry name" value="OTU"/>
    <property type="match status" value="1"/>
</dbReference>
<reference evidence="11" key="1">
    <citation type="submission" date="2025-08" db="UniProtKB">
        <authorList>
            <consortium name="Ensembl"/>
        </authorList>
    </citation>
    <scope>IDENTIFICATION</scope>
</reference>
<evidence type="ECO:0000256" key="7">
    <source>
        <dbReference type="ARBA" id="ARBA00057633"/>
    </source>
</evidence>
<dbReference type="GeneTree" id="ENSGT00510000049635"/>
<accession>A0A8C5CNS3</accession>
<dbReference type="InterPro" id="IPR038765">
    <property type="entry name" value="Papain-like_cys_pep_sf"/>
</dbReference>
<keyword evidence="4" id="KW-0833">Ubl conjugation pathway</keyword>
<feature type="region of interest" description="Disordered" evidence="9">
    <location>
        <begin position="222"/>
        <end position="253"/>
    </location>
</feature>
<feature type="compositionally biased region" description="Polar residues" evidence="9">
    <location>
        <begin position="29"/>
        <end position="55"/>
    </location>
</feature>
<evidence type="ECO:0000256" key="2">
    <source>
        <dbReference type="ARBA" id="ARBA00012759"/>
    </source>
</evidence>
<dbReference type="PANTHER" id="PTHR12419">
    <property type="entry name" value="OTU DOMAIN CONTAINING PROTEIN"/>
    <property type="match status" value="1"/>
</dbReference>
<dbReference type="RefSeq" id="XP_030204697.1">
    <property type="nucleotide sequence ID" value="XM_030348837.1"/>
</dbReference>
<feature type="region of interest" description="Disordered" evidence="9">
    <location>
        <begin position="153"/>
        <end position="207"/>
    </location>
</feature>
<dbReference type="PANTHER" id="PTHR12419:SF101">
    <property type="entry name" value="OTU DOMAIN-CONTAINING PROTEIN 1"/>
    <property type="match status" value="1"/>
</dbReference>
<keyword evidence="5" id="KW-0378">Hydrolase</keyword>
<dbReference type="OrthoDB" id="409956at2759"/>
<dbReference type="CTD" id="220213"/>
<keyword evidence="3" id="KW-0645">Protease</keyword>
<dbReference type="GO" id="GO:0006508">
    <property type="term" value="P:proteolysis"/>
    <property type="evidence" value="ECO:0007669"/>
    <property type="project" value="UniProtKB-KW"/>
</dbReference>
<name>A0A8C5CNS3_GADMO</name>
<keyword evidence="6" id="KW-0788">Thiol protease</keyword>
<evidence type="ECO:0000313" key="11">
    <source>
        <dbReference type="Ensembl" id="ENSGMOP00000064993.1"/>
    </source>
</evidence>
<comment type="function">
    <text evidence="7">Deubiquitinating enzyme that specifically hydrolyzes 'Lys-63'-linked polyubiquitin to monoubiquitin. Required for the stability and translation of a subset mRNAs with a high abundance of rare codons by mediating deubiquitination of 40S ribosomal protein RPS10/eS10, thereby antagonizing ZNF598-mediated 40S ubiquitination. The abundance of rare codons in mRNAs can limit the translation rate and can lead to ribosome collisions that trigger activation of ribosome quality control (RQC) pathway by ZNF598. OTUD1-mediated deubiquitination prevents activation of the RQC and subsequent dissociation of ribosomes and stimulates formation of polysomes and translation.</text>
</comment>
<dbReference type="GO" id="GO:0070536">
    <property type="term" value="P:protein K63-linked deubiquitination"/>
    <property type="evidence" value="ECO:0007669"/>
    <property type="project" value="TreeGrafter"/>
</dbReference>